<feature type="non-terminal residue" evidence="1">
    <location>
        <position position="1"/>
    </location>
</feature>
<gene>
    <name evidence="1" type="ORF">S01H1_23935</name>
</gene>
<protein>
    <submittedName>
        <fullName evidence="1">Uncharacterized protein</fullName>
    </submittedName>
</protein>
<comment type="caution">
    <text evidence="1">The sequence shown here is derived from an EMBL/GenBank/DDBJ whole genome shotgun (WGS) entry which is preliminary data.</text>
</comment>
<dbReference type="AlphaFoldDB" id="X0T7A9"/>
<dbReference type="EMBL" id="BARS01014011">
    <property type="protein sequence ID" value="GAF89089.1"/>
    <property type="molecule type" value="Genomic_DNA"/>
</dbReference>
<accession>X0T7A9</accession>
<organism evidence="1">
    <name type="scientific">marine sediment metagenome</name>
    <dbReference type="NCBI Taxonomy" id="412755"/>
    <lineage>
        <taxon>unclassified sequences</taxon>
        <taxon>metagenomes</taxon>
        <taxon>ecological metagenomes</taxon>
    </lineage>
</organism>
<reference evidence="1" key="1">
    <citation type="journal article" date="2014" name="Front. Microbiol.">
        <title>High frequency of phylogenetically diverse reductive dehalogenase-homologous genes in deep subseafloor sedimentary metagenomes.</title>
        <authorList>
            <person name="Kawai M."/>
            <person name="Futagami T."/>
            <person name="Toyoda A."/>
            <person name="Takaki Y."/>
            <person name="Nishi S."/>
            <person name="Hori S."/>
            <person name="Arai W."/>
            <person name="Tsubouchi T."/>
            <person name="Morono Y."/>
            <person name="Uchiyama I."/>
            <person name="Ito T."/>
            <person name="Fujiyama A."/>
            <person name="Inagaki F."/>
            <person name="Takami H."/>
        </authorList>
    </citation>
    <scope>NUCLEOTIDE SEQUENCE</scope>
    <source>
        <strain evidence="1">Expedition CK06-06</strain>
    </source>
</reference>
<name>X0T7A9_9ZZZZ</name>
<evidence type="ECO:0000313" key="1">
    <source>
        <dbReference type="EMBL" id="GAF89089.1"/>
    </source>
</evidence>
<sequence length="57" mass="6510">AIQNKRKGAGAEIIQEYIDISIDRIKMAINGTLQKRPMNKPKYDPYKAGNKLIIPPW</sequence>
<proteinExistence type="predicted"/>